<dbReference type="PANTHER" id="PTHR33710">
    <property type="entry name" value="BNAC02G09200D PROTEIN"/>
    <property type="match status" value="1"/>
</dbReference>
<keyword evidence="2" id="KW-1185">Reference proteome</keyword>
<dbReference type="Proteomes" id="UP001472677">
    <property type="component" value="Unassembled WGS sequence"/>
</dbReference>
<dbReference type="InterPro" id="IPR036691">
    <property type="entry name" value="Endo/exonu/phosph_ase_sf"/>
</dbReference>
<comment type="caution">
    <text evidence="1">The sequence shown here is derived from an EMBL/GenBank/DDBJ whole genome shotgun (WGS) entry which is preliminary data.</text>
</comment>
<sequence>MNVCGKKEVAKSILSPGFAHEIGDLGSRQCGSSPYSWLRVSEGVPKLTDGFNGLKMPEALVIKKLHLRTELVRGLYLWATLQGRKEEVLGEARNYFDFVDTLGLIDLSIIGGTFTWSNQRSEEEAILEKLDRVLCSPDWNIFFPKAVALLDVAIGSDHAPFIVYLKGIKRKYKKEFKFESKWLLEEDCTETVQNSWVPISQPRSSHRFGSKLRRTKYSLIRCSKLKSRVNNQKNMELQRKIKSFQGKPLSKEELSESKNEYDM</sequence>
<dbReference type="EMBL" id="JBBPBM010000015">
    <property type="protein sequence ID" value="KAK8559229.1"/>
    <property type="molecule type" value="Genomic_DNA"/>
</dbReference>
<accession>A0ABR2EFF5</accession>
<dbReference type="PANTHER" id="PTHR33710:SF79">
    <property type="entry name" value="OS06G0205337 PROTEIN"/>
    <property type="match status" value="1"/>
</dbReference>
<organism evidence="1 2">
    <name type="scientific">Hibiscus sabdariffa</name>
    <name type="common">roselle</name>
    <dbReference type="NCBI Taxonomy" id="183260"/>
    <lineage>
        <taxon>Eukaryota</taxon>
        <taxon>Viridiplantae</taxon>
        <taxon>Streptophyta</taxon>
        <taxon>Embryophyta</taxon>
        <taxon>Tracheophyta</taxon>
        <taxon>Spermatophyta</taxon>
        <taxon>Magnoliopsida</taxon>
        <taxon>eudicotyledons</taxon>
        <taxon>Gunneridae</taxon>
        <taxon>Pentapetalae</taxon>
        <taxon>rosids</taxon>
        <taxon>malvids</taxon>
        <taxon>Malvales</taxon>
        <taxon>Malvaceae</taxon>
        <taxon>Malvoideae</taxon>
        <taxon>Hibiscus</taxon>
    </lineage>
</organism>
<name>A0ABR2EFF5_9ROSI</name>
<reference evidence="1 2" key="1">
    <citation type="journal article" date="2024" name="G3 (Bethesda)">
        <title>Genome assembly of Hibiscus sabdariffa L. provides insights into metabolisms of medicinal natural products.</title>
        <authorList>
            <person name="Kim T."/>
        </authorList>
    </citation>
    <scope>NUCLEOTIDE SEQUENCE [LARGE SCALE GENOMIC DNA]</scope>
    <source>
        <strain evidence="1">TK-2024</strain>
        <tissue evidence="1">Old leaves</tissue>
    </source>
</reference>
<dbReference type="SUPFAM" id="SSF56219">
    <property type="entry name" value="DNase I-like"/>
    <property type="match status" value="1"/>
</dbReference>
<evidence type="ECO:0000313" key="1">
    <source>
        <dbReference type="EMBL" id="KAK8559229.1"/>
    </source>
</evidence>
<gene>
    <name evidence="1" type="ORF">V6N12_042511</name>
</gene>
<dbReference type="Gene3D" id="3.60.10.10">
    <property type="entry name" value="Endonuclease/exonuclease/phosphatase"/>
    <property type="match status" value="1"/>
</dbReference>
<proteinExistence type="predicted"/>
<protein>
    <submittedName>
        <fullName evidence="1">Uncharacterized protein</fullName>
    </submittedName>
</protein>
<evidence type="ECO:0000313" key="2">
    <source>
        <dbReference type="Proteomes" id="UP001472677"/>
    </source>
</evidence>